<dbReference type="RefSeq" id="WP_012765433.1">
    <property type="nucleotide sequence ID" value="NC_012880.1"/>
</dbReference>
<dbReference type="Pfam" id="PF00583">
    <property type="entry name" value="Acetyltransf_1"/>
    <property type="match status" value="1"/>
</dbReference>
<protein>
    <submittedName>
        <fullName evidence="4">GCN5-related N-acetyltransferase</fullName>
    </submittedName>
</protein>
<keyword evidence="1" id="KW-0808">Transferase</keyword>
<organism evidence="4 5">
    <name type="scientific">Musicola paradisiaca (strain Ech703)</name>
    <name type="common">Dickeya paradisiaca</name>
    <name type="synonym">Dickeya dadantii</name>
    <dbReference type="NCBI Taxonomy" id="579405"/>
    <lineage>
        <taxon>Bacteria</taxon>
        <taxon>Pseudomonadati</taxon>
        <taxon>Pseudomonadota</taxon>
        <taxon>Gammaproteobacteria</taxon>
        <taxon>Enterobacterales</taxon>
        <taxon>Pectobacteriaceae</taxon>
        <taxon>Musicola</taxon>
    </lineage>
</organism>
<dbReference type="CDD" id="cd04301">
    <property type="entry name" value="NAT_SF"/>
    <property type="match status" value="1"/>
</dbReference>
<dbReference type="InterPro" id="IPR050832">
    <property type="entry name" value="Bact_Acetyltransf"/>
</dbReference>
<dbReference type="SUPFAM" id="SSF55729">
    <property type="entry name" value="Acyl-CoA N-acyltransferases (Nat)"/>
    <property type="match status" value="1"/>
</dbReference>
<dbReference type="PANTHER" id="PTHR43877">
    <property type="entry name" value="AMINOALKYLPHOSPHONATE N-ACETYLTRANSFERASE-RELATED-RELATED"/>
    <property type="match status" value="1"/>
</dbReference>
<reference evidence="4" key="1">
    <citation type="submission" date="2009-06" db="EMBL/GenBank/DDBJ databases">
        <title>Complete sequence of Dickeya dadantii Ech703.</title>
        <authorList>
            <consortium name="US DOE Joint Genome Institute"/>
            <person name="Lucas S."/>
            <person name="Copeland A."/>
            <person name="Lapidus A."/>
            <person name="Glavina del Rio T."/>
            <person name="Dalin E."/>
            <person name="Tice H."/>
            <person name="Bruce D."/>
            <person name="Goodwin L."/>
            <person name="Pitluck S."/>
            <person name="Chertkov O."/>
            <person name="Brettin T."/>
            <person name="Detter J.C."/>
            <person name="Han C."/>
            <person name="Larimer F."/>
            <person name="Land M."/>
            <person name="Hauser L."/>
            <person name="Kyrpides N."/>
            <person name="Mikhailova N."/>
            <person name="Balakrishnan V."/>
            <person name="Glasner J."/>
            <person name="Perna N.T."/>
        </authorList>
    </citation>
    <scope>NUCLEOTIDE SEQUENCE [LARGE SCALE GENOMIC DNA]</scope>
    <source>
        <strain evidence="4">Ech703</strain>
    </source>
</reference>
<evidence type="ECO:0000256" key="1">
    <source>
        <dbReference type="ARBA" id="ARBA00022679"/>
    </source>
</evidence>
<dbReference type="GO" id="GO:0016747">
    <property type="term" value="F:acyltransferase activity, transferring groups other than amino-acyl groups"/>
    <property type="evidence" value="ECO:0007669"/>
    <property type="project" value="InterPro"/>
</dbReference>
<dbReference type="AlphaFoldDB" id="C6C506"/>
<evidence type="ECO:0000313" key="4">
    <source>
        <dbReference type="EMBL" id="ACS85616.1"/>
    </source>
</evidence>
<evidence type="ECO:0000313" key="5">
    <source>
        <dbReference type="Proteomes" id="UP000002734"/>
    </source>
</evidence>
<dbReference type="EMBL" id="CP001654">
    <property type="protein sequence ID" value="ACS85616.1"/>
    <property type="molecule type" value="Genomic_DNA"/>
</dbReference>
<dbReference type="KEGG" id="dda:Dd703_1820"/>
<dbReference type="PROSITE" id="PS51186">
    <property type="entry name" value="GNAT"/>
    <property type="match status" value="1"/>
</dbReference>
<sequence>MNDTIVIRQAQAEDEAAWRQLWAGYNGFYQSNVAPEVTAYTWQRILDPASTLLCRLAERQGQVVGFSLSVLHEGTWVVTPVCYLEDLFVSPDCRGQGIGRRLIEDLVEQCQAQGWSRLYWHTRQNNPARRLYDEFQPADDYVRYRLTF</sequence>
<accession>C6C506</accession>
<dbReference type="InterPro" id="IPR000182">
    <property type="entry name" value="GNAT_dom"/>
</dbReference>
<evidence type="ECO:0000259" key="3">
    <source>
        <dbReference type="PROSITE" id="PS51186"/>
    </source>
</evidence>
<dbReference type="Proteomes" id="UP000002734">
    <property type="component" value="Chromosome"/>
</dbReference>
<evidence type="ECO:0000256" key="2">
    <source>
        <dbReference type="ARBA" id="ARBA00023315"/>
    </source>
</evidence>
<dbReference type="InterPro" id="IPR016181">
    <property type="entry name" value="Acyl_CoA_acyltransferase"/>
</dbReference>
<keyword evidence="2" id="KW-0012">Acyltransferase</keyword>
<proteinExistence type="predicted"/>
<dbReference type="HOGENOM" id="CLU_013985_32_1_6"/>
<name>C6C506_MUSP7</name>
<dbReference type="Gene3D" id="3.40.630.30">
    <property type="match status" value="1"/>
</dbReference>
<dbReference type="eggNOG" id="COG0456">
    <property type="taxonomic scope" value="Bacteria"/>
</dbReference>
<feature type="domain" description="N-acetyltransferase" evidence="3">
    <location>
        <begin position="5"/>
        <end position="148"/>
    </location>
</feature>
<gene>
    <name evidence="4" type="ordered locus">Dd703_1820</name>
</gene>
<keyword evidence="5" id="KW-1185">Reference proteome</keyword>